<feature type="domain" description="ABC transmembrane type-1" evidence="13">
    <location>
        <begin position="31"/>
        <end position="312"/>
    </location>
</feature>
<dbReference type="Gene3D" id="3.40.50.300">
    <property type="entry name" value="P-loop containing nucleotide triphosphate hydrolases"/>
    <property type="match status" value="1"/>
</dbReference>
<proteinExistence type="predicted"/>
<feature type="domain" description="ABC transporter" evidence="12">
    <location>
        <begin position="343"/>
        <end position="578"/>
    </location>
</feature>
<dbReference type="SMART" id="SM00382">
    <property type="entry name" value="AAA"/>
    <property type="match status" value="1"/>
</dbReference>
<dbReference type="PANTHER" id="PTHR43394:SF1">
    <property type="entry name" value="ATP-BINDING CASSETTE SUB-FAMILY B MEMBER 10, MITOCHONDRIAL"/>
    <property type="match status" value="1"/>
</dbReference>
<dbReference type="PANTHER" id="PTHR43394">
    <property type="entry name" value="ATP-DEPENDENT PERMEASE MDL1, MITOCHONDRIAL"/>
    <property type="match status" value="1"/>
</dbReference>
<dbReference type="PROSITE" id="PS50893">
    <property type="entry name" value="ABC_TRANSPORTER_2"/>
    <property type="match status" value="1"/>
</dbReference>
<comment type="subcellular location">
    <subcellularLocation>
        <location evidence="1">Cell membrane</location>
        <topology evidence="1">Multi-pass membrane protein</topology>
    </subcellularLocation>
</comment>
<dbReference type="EMBL" id="CP024443">
    <property type="protein sequence ID" value="ATR78721.1"/>
    <property type="molecule type" value="Genomic_DNA"/>
</dbReference>
<evidence type="ECO:0000259" key="13">
    <source>
        <dbReference type="PROSITE" id="PS50929"/>
    </source>
</evidence>
<name>A0A2D2LUL5_FAUOS</name>
<keyword evidence="4 11" id="KW-0812">Transmembrane</keyword>
<evidence type="ECO:0000256" key="4">
    <source>
        <dbReference type="ARBA" id="ARBA00022692"/>
    </source>
</evidence>
<dbReference type="InterPro" id="IPR036640">
    <property type="entry name" value="ABC1_TM_sf"/>
</dbReference>
<dbReference type="GO" id="GO:0005524">
    <property type="term" value="F:ATP binding"/>
    <property type="evidence" value="ECO:0007669"/>
    <property type="project" value="UniProtKB-KW"/>
</dbReference>
<evidence type="ECO:0000256" key="3">
    <source>
        <dbReference type="ARBA" id="ARBA00022475"/>
    </source>
</evidence>
<evidence type="ECO:0000256" key="9">
    <source>
        <dbReference type="ARBA" id="ARBA00023055"/>
    </source>
</evidence>
<dbReference type="PROSITE" id="PS50929">
    <property type="entry name" value="ABC_TM1F"/>
    <property type="match status" value="1"/>
</dbReference>
<evidence type="ECO:0000256" key="5">
    <source>
        <dbReference type="ARBA" id="ARBA00022741"/>
    </source>
</evidence>
<feature type="transmembrane region" description="Helical" evidence="11">
    <location>
        <begin position="68"/>
        <end position="90"/>
    </location>
</feature>
<dbReference type="InterPro" id="IPR003593">
    <property type="entry name" value="AAA+_ATPase"/>
</dbReference>
<dbReference type="AlphaFoldDB" id="A0A2D2LUL5"/>
<protein>
    <submittedName>
        <fullName evidence="14">Lipid A export permease/ATP-binding protein MsbA</fullName>
    </submittedName>
</protein>
<dbReference type="InterPro" id="IPR011527">
    <property type="entry name" value="ABC1_TM_dom"/>
</dbReference>
<keyword evidence="3" id="KW-1003">Cell membrane</keyword>
<evidence type="ECO:0000313" key="14">
    <source>
        <dbReference type="EMBL" id="ATR78721.1"/>
    </source>
</evidence>
<dbReference type="GO" id="GO:0034040">
    <property type="term" value="F:ATPase-coupled lipid transmembrane transporter activity"/>
    <property type="evidence" value="ECO:0007669"/>
    <property type="project" value="InterPro"/>
</dbReference>
<evidence type="ECO:0000313" key="15">
    <source>
        <dbReference type="Proteomes" id="UP000229340"/>
    </source>
</evidence>
<dbReference type="PROSITE" id="PS00211">
    <property type="entry name" value="ABC_TRANSPORTER_1"/>
    <property type="match status" value="1"/>
</dbReference>
<dbReference type="GO" id="GO:0005886">
    <property type="term" value="C:plasma membrane"/>
    <property type="evidence" value="ECO:0007669"/>
    <property type="project" value="UniProtKB-SubCell"/>
</dbReference>
<feature type="transmembrane region" description="Helical" evidence="11">
    <location>
        <begin position="255"/>
        <end position="273"/>
    </location>
</feature>
<keyword evidence="8 11" id="KW-1133">Transmembrane helix</keyword>
<feature type="transmembrane region" description="Helical" evidence="11">
    <location>
        <begin position="26"/>
        <end position="47"/>
    </location>
</feature>
<dbReference type="InterPro" id="IPR011917">
    <property type="entry name" value="ABC_transpr_lipidA"/>
</dbReference>
<keyword evidence="10 11" id="KW-0472">Membrane</keyword>
<evidence type="ECO:0000256" key="8">
    <source>
        <dbReference type="ARBA" id="ARBA00022989"/>
    </source>
</evidence>
<organism evidence="14 15">
    <name type="scientific">Faucicola osloensis</name>
    <name type="common">Moraxella osloensis</name>
    <dbReference type="NCBI Taxonomy" id="34062"/>
    <lineage>
        <taxon>Bacteria</taxon>
        <taxon>Pseudomonadati</taxon>
        <taxon>Pseudomonadota</taxon>
        <taxon>Gammaproteobacteria</taxon>
        <taxon>Moraxellales</taxon>
        <taxon>Moraxellaceae</taxon>
        <taxon>Faucicola</taxon>
    </lineage>
</organism>
<dbReference type="Pfam" id="PF00664">
    <property type="entry name" value="ABC_membrane"/>
    <property type="match status" value="1"/>
</dbReference>
<keyword evidence="2" id="KW-0813">Transport</keyword>
<reference evidence="15" key="1">
    <citation type="submission" date="2017-11" db="EMBL/GenBank/DDBJ databases">
        <title>Complete genome sequence of Moraxella osloensis NP7 isolated from human skin.</title>
        <authorList>
            <person name="Lee K."/>
            <person name="Lim J.Y."/>
            <person name="Hwang I."/>
        </authorList>
    </citation>
    <scope>NUCLEOTIDE SEQUENCE [LARGE SCALE GENOMIC DNA]</scope>
    <source>
        <strain evidence="15">NP7</strain>
    </source>
</reference>
<sequence length="587" mass="64645">MTVSKPSTAHPRWQTYRRLLGYLKPYWWAMIFVVIGFTLNAGTEVGIAKLVKFIIDAINERDQAHINLFPALIVLLFVLRGLGSFLGNYFSAVISRNVVHQLRMQVFSKLLRLPSQFYLNHNAGQISAKLIFDVEQVTAAGTDTLKTLLRDGLTVIGLLAFLLYSNWKLSLSLFVVLPPILWLVGKASKRFRNLSRGIQKSMGEVSHITNEVITGYQVVKNYGGQQNELTRFNNASLTNLKQGLKVVVTNSINTPLIQLLIACAMAVVVWIALRPNVLGDTTAGEFIAYISAAGLLSKPVRSLTDINQGLQKGLAAADSIFEMLDEAEEKDTGKVEKTLSGKIVLNNLSVTFEDGKQALNNVNLVINPGETVALIGRSGAGKTTLVNCLMRALEPTKGNIYLDDVAIEDLTLHSLRSQIASVNQQVVLFDTSIHNNIAYGELSNRTSEQVIEAAKSAFAHDFIMQLPQGYQSKIGSQGLQLSGGQRQRLSIARALLKDAPILILDEATSALDNESEFYIQKALERVMHGRTTIVIAHRLTTIQNADKIVVMDNGEIIEVGTHDSLLAAQGTYAKLYERHFEEDILSS</sequence>
<dbReference type="InterPro" id="IPR039421">
    <property type="entry name" value="Type_1_exporter"/>
</dbReference>
<evidence type="ECO:0000256" key="11">
    <source>
        <dbReference type="SAM" id="Phobius"/>
    </source>
</evidence>
<dbReference type="STRING" id="34062.AXE82_01430"/>
<dbReference type="Gene3D" id="1.20.1560.10">
    <property type="entry name" value="ABC transporter type 1, transmembrane domain"/>
    <property type="match status" value="1"/>
</dbReference>
<dbReference type="FunFam" id="3.40.50.300:FF:000221">
    <property type="entry name" value="Multidrug ABC transporter ATP-binding protein"/>
    <property type="match status" value="1"/>
</dbReference>
<keyword evidence="7" id="KW-1278">Translocase</keyword>
<dbReference type="RefSeq" id="WP_100269985.1">
    <property type="nucleotide sequence ID" value="NZ_CP024443.1"/>
</dbReference>
<dbReference type="InterPro" id="IPR027417">
    <property type="entry name" value="P-loop_NTPase"/>
</dbReference>
<evidence type="ECO:0000256" key="10">
    <source>
        <dbReference type="ARBA" id="ARBA00023136"/>
    </source>
</evidence>
<evidence type="ECO:0000259" key="12">
    <source>
        <dbReference type="PROSITE" id="PS50893"/>
    </source>
</evidence>
<evidence type="ECO:0000256" key="6">
    <source>
        <dbReference type="ARBA" id="ARBA00022840"/>
    </source>
</evidence>
<dbReference type="GO" id="GO:0016887">
    <property type="term" value="F:ATP hydrolysis activity"/>
    <property type="evidence" value="ECO:0007669"/>
    <property type="project" value="InterPro"/>
</dbReference>
<dbReference type="SUPFAM" id="SSF90123">
    <property type="entry name" value="ABC transporter transmembrane region"/>
    <property type="match status" value="1"/>
</dbReference>
<gene>
    <name evidence="14" type="primary">msbA</name>
    <name evidence="14" type="ORF">NP7_05305</name>
</gene>
<dbReference type="GO" id="GO:0015421">
    <property type="term" value="F:ABC-type oligopeptide transporter activity"/>
    <property type="evidence" value="ECO:0007669"/>
    <property type="project" value="TreeGrafter"/>
</dbReference>
<dbReference type="CDD" id="cd18552">
    <property type="entry name" value="ABC_6TM_MsbA_like"/>
    <property type="match status" value="1"/>
</dbReference>
<dbReference type="InterPro" id="IPR017871">
    <property type="entry name" value="ABC_transporter-like_CS"/>
</dbReference>
<accession>A0A2D2LUL5</accession>
<dbReference type="NCBIfam" id="TIGR02203">
    <property type="entry name" value="MsbA_lipidA"/>
    <property type="match status" value="1"/>
</dbReference>
<evidence type="ECO:0000256" key="1">
    <source>
        <dbReference type="ARBA" id="ARBA00004651"/>
    </source>
</evidence>
<evidence type="ECO:0000256" key="7">
    <source>
        <dbReference type="ARBA" id="ARBA00022967"/>
    </source>
</evidence>
<evidence type="ECO:0000256" key="2">
    <source>
        <dbReference type="ARBA" id="ARBA00022448"/>
    </source>
</evidence>
<keyword evidence="6 14" id="KW-0067">ATP-binding</keyword>
<dbReference type="Proteomes" id="UP000229340">
    <property type="component" value="Chromosome"/>
</dbReference>
<keyword evidence="9" id="KW-0445">Lipid transport</keyword>
<keyword evidence="5" id="KW-0547">Nucleotide-binding</keyword>
<dbReference type="InterPro" id="IPR003439">
    <property type="entry name" value="ABC_transporter-like_ATP-bd"/>
</dbReference>
<feature type="transmembrane region" description="Helical" evidence="11">
    <location>
        <begin position="155"/>
        <end position="184"/>
    </location>
</feature>
<dbReference type="SUPFAM" id="SSF52540">
    <property type="entry name" value="P-loop containing nucleoside triphosphate hydrolases"/>
    <property type="match status" value="1"/>
</dbReference>
<dbReference type="Pfam" id="PF00005">
    <property type="entry name" value="ABC_tran"/>
    <property type="match status" value="1"/>
</dbReference>
<dbReference type="GO" id="GO:0090374">
    <property type="term" value="P:oligopeptide export from mitochondrion"/>
    <property type="evidence" value="ECO:0007669"/>
    <property type="project" value="TreeGrafter"/>
</dbReference>